<evidence type="ECO:0000256" key="2">
    <source>
        <dbReference type="SAM" id="MobiDB-lite"/>
    </source>
</evidence>
<keyword evidence="4" id="KW-1185">Reference proteome</keyword>
<name>A0A516GD89_9MICO</name>
<proteinExistence type="predicted"/>
<dbReference type="EMBL" id="CP041616">
    <property type="protein sequence ID" value="QDO89481.1"/>
    <property type="molecule type" value="Genomic_DNA"/>
</dbReference>
<protein>
    <submittedName>
        <fullName evidence="3">DUF4352 domain-containing protein</fullName>
    </submittedName>
</protein>
<dbReference type="Gene3D" id="2.60.40.1240">
    <property type="match status" value="2"/>
</dbReference>
<evidence type="ECO:0000313" key="4">
    <source>
        <dbReference type="Proteomes" id="UP000315395"/>
    </source>
</evidence>
<dbReference type="AlphaFoldDB" id="A0A516GD89"/>
<sequence length="422" mass="44656">MCGVGQALSVPPTPPSGGLACLHQVKVSPAHGKPDPLIERGVPMRASLLAVAATSVLVLSACGSQAPEVVTPDARAEAATDGETSDSTATVEVEEVSDEETTGAEAEGDAPEDEPEDEEAPEEVSGELGLGDTAQVGDYKVAVTEVLLDANDVVQQANEFNDDPEGQYVLVSMEVTYTGDDEGNPWLDLNVELAGSDARIYDSSSCWAVTPNSLMDVPTLTTGGTADFDVCFDVPVEALEDPRVRVEESFSFSDTRVIWDPSREGTQTEDPEDDTPPPAAGGADALPLGTEAEVGDYTVAVSDVLLDANDVVQQANEFNDDPEGQYVLVSMEVTYTGDDEGDPWLDLNVELAGSDARIYDSSSCWGVTPNSVMDVPTLTTGGTADFDVCFDVPVEALDAPRIRVDDFLSFNSDSRTVWESQK</sequence>
<organism evidence="3 4">
    <name type="scientific">Ornithinimicrobium ciconiae</name>
    <dbReference type="NCBI Taxonomy" id="2594265"/>
    <lineage>
        <taxon>Bacteria</taxon>
        <taxon>Bacillati</taxon>
        <taxon>Actinomycetota</taxon>
        <taxon>Actinomycetes</taxon>
        <taxon>Micrococcales</taxon>
        <taxon>Ornithinimicrobiaceae</taxon>
        <taxon>Ornithinimicrobium</taxon>
    </lineage>
</organism>
<evidence type="ECO:0000256" key="1">
    <source>
        <dbReference type="ARBA" id="ARBA00022729"/>
    </source>
</evidence>
<accession>A0A516GD89</accession>
<dbReference type="OrthoDB" id="4939437at2"/>
<keyword evidence="1" id="KW-0732">Signal</keyword>
<dbReference type="InterPro" id="IPR029050">
    <property type="entry name" value="Immunoprotect_excell_Ig-like"/>
</dbReference>
<dbReference type="KEGG" id="orz:FNH13_15015"/>
<feature type="region of interest" description="Disordered" evidence="2">
    <location>
        <begin position="69"/>
        <end position="132"/>
    </location>
</feature>
<gene>
    <name evidence="3" type="ORF">FNH13_15015</name>
</gene>
<reference evidence="3 4" key="1">
    <citation type="submission" date="2019-07" db="EMBL/GenBank/DDBJ databases">
        <title>complete genome sequencing of Ornithinimicrobium sp. H23M54.</title>
        <authorList>
            <person name="Bae J.-W."/>
            <person name="Lee S.-Y."/>
        </authorList>
    </citation>
    <scope>NUCLEOTIDE SEQUENCE [LARGE SCALE GENOMIC DNA]</scope>
    <source>
        <strain evidence="3 4">H23M54</strain>
    </source>
</reference>
<feature type="region of interest" description="Disordered" evidence="2">
    <location>
        <begin position="256"/>
        <end position="286"/>
    </location>
</feature>
<feature type="compositionally biased region" description="Acidic residues" evidence="2">
    <location>
        <begin position="92"/>
        <end position="125"/>
    </location>
</feature>
<evidence type="ECO:0000313" key="3">
    <source>
        <dbReference type="EMBL" id="QDO89481.1"/>
    </source>
</evidence>
<dbReference type="Proteomes" id="UP000315395">
    <property type="component" value="Chromosome"/>
</dbReference>